<dbReference type="PANTHER" id="PTHR10900">
    <property type="entry name" value="PERIOSTIN-RELATED"/>
    <property type="match status" value="1"/>
</dbReference>
<dbReference type="SMART" id="SM00554">
    <property type="entry name" value="FAS1"/>
    <property type="match status" value="1"/>
</dbReference>
<reference evidence="3 4" key="1">
    <citation type="submission" date="2011-08" db="EMBL/GenBank/DDBJ databases">
        <title>The complete genome of Methanofollis liminatans DSM 4140.</title>
        <authorList>
            <consortium name="US DOE Joint Genome Institute (JGI-PGF)"/>
            <person name="Lucas S."/>
            <person name="Han J."/>
            <person name="Lapidus A."/>
            <person name="Bruce D."/>
            <person name="Goodwin L."/>
            <person name="Pitluck S."/>
            <person name="Peters L."/>
            <person name="Kyrpides N."/>
            <person name="Mavromatis K."/>
            <person name="Ivanova N."/>
            <person name="Mikhailova N."/>
            <person name="Lu M."/>
            <person name="Detter J.C."/>
            <person name="Tapia R."/>
            <person name="Han C."/>
            <person name="Land M."/>
            <person name="Hauser L."/>
            <person name="Markowitz V."/>
            <person name="Cheng J.-F."/>
            <person name="Hugenholtz P."/>
            <person name="Woyke T."/>
            <person name="Wu D."/>
            <person name="Spring S."/>
            <person name="Schuler E."/>
            <person name="Brambilla E."/>
            <person name="Klenk H.-P."/>
            <person name="Eisen J.A."/>
        </authorList>
    </citation>
    <scope>NUCLEOTIDE SEQUENCE [LARGE SCALE GENOMIC DNA]</scope>
    <source>
        <strain evidence="3 4">DSM 4140</strain>
    </source>
</reference>
<dbReference type="EMBL" id="CM001555">
    <property type="protein sequence ID" value="EJG07397.1"/>
    <property type="molecule type" value="Genomic_DNA"/>
</dbReference>
<dbReference type="AlphaFoldDB" id="J1L2V8"/>
<organism evidence="3 4">
    <name type="scientific">Methanofollis liminatans DSM 4140</name>
    <dbReference type="NCBI Taxonomy" id="28892"/>
    <lineage>
        <taxon>Archaea</taxon>
        <taxon>Methanobacteriati</taxon>
        <taxon>Methanobacteriota</taxon>
        <taxon>Stenosarchaea group</taxon>
        <taxon>Methanomicrobia</taxon>
        <taxon>Methanomicrobiales</taxon>
        <taxon>Methanomicrobiaceae</taxon>
        <taxon>Methanofollis</taxon>
    </lineage>
</organism>
<name>J1L2V8_9EURY</name>
<proteinExistence type="predicted"/>
<evidence type="ECO:0000259" key="2">
    <source>
        <dbReference type="PROSITE" id="PS50213"/>
    </source>
</evidence>
<dbReference type="STRING" id="28892.Metli_1446"/>
<dbReference type="Proteomes" id="UP000005095">
    <property type="component" value="Chromosome"/>
</dbReference>
<dbReference type="PATRIC" id="fig|28892.9.peg.1563"/>
<dbReference type="SUPFAM" id="SSF82153">
    <property type="entry name" value="FAS1 domain"/>
    <property type="match status" value="1"/>
</dbReference>
<dbReference type="InterPro" id="IPR000782">
    <property type="entry name" value="FAS1_domain"/>
</dbReference>
<gene>
    <name evidence="3" type="ORF">Metli_1446</name>
</gene>
<dbReference type="Pfam" id="PF02469">
    <property type="entry name" value="Fasciclin"/>
    <property type="match status" value="1"/>
</dbReference>
<dbReference type="Gene3D" id="2.30.180.10">
    <property type="entry name" value="FAS1 domain"/>
    <property type="match status" value="1"/>
</dbReference>
<keyword evidence="4" id="KW-1185">Reference proteome</keyword>
<dbReference type="InterPro" id="IPR036378">
    <property type="entry name" value="FAS1_dom_sf"/>
</dbReference>
<feature type="region of interest" description="Disordered" evidence="1">
    <location>
        <begin position="28"/>
        <end position="57"/>
    </location>
</feature>
<dbReference type="InterPro" id="IPR050904">
    <property type="entry name" value="Adhesion/Biosynth-related"/>
</dbReference>
<dbReference type="FunFam" id="2.30.180.10:FF:000019">
    <property type="entry name" value="Cell surface lipoprotein"/>
    <property type="match status" value="1"/>
</dbReference>
<dbReference type="PROSITE" id="PS51257">
    <property type="entry name" value="PROKAR_LIPOPROTEIN"/>
    <property type="match status" value="1"/>
</dbReference>
<evidence type="ECO:0000313" key="3">
    <source>
        <dbReference type="EMBL" id="EJG07397.1"/>
    </source>
</evidence>
<protein>
    <submittedName>
        <fullName evidence="3">Beta-Ig-H3/fasciclin</fullName>
    </submittedName>
</protein>
<dbReference type="GO" id="GO:0005615">
    <property type="term" value="C:extracellular space"/>
    <property type="evidence" value="ECO:0007669"/>
    <property type="project" value="TreeGrafter"/>
</dbReference>
<dbReference type="PROSITE" id="PS50213">
    <property type="entry name" value="FAS1"/>
    <property type="match status" value="1"/>
</dbReference>
<evidence type="ECO:0000313" key="4">
    <source>
        <dbReference type="Proteomes" id="UP000005095"/>
    </source>
</evidence>
<evidence type="ECO:0000256" key="1">
    <source>
        <dbReference type="SAM" id="MobiDB-lite"/>
    </source>
</evidence>
<sequence>MKKMLTIFMAALVVAAILICGCTGDSTTPPTTVATTEPTAEPTTEQTTEQTTAPPAEKDIVETATEAGTFTTLLTALDAANLTETMKGDGPFTVFAPTDAAFEALPAGALDGLLANTTELSRVLTYHVVAGKYMSTEIAGMSSLTSLEGSDLAITTDGGVKVDGANVTTADIECSNGVIHVIDAVMLPP</sequence>
<dbReference type="PANTHER" id="PTHR10900:SF77">
    <property type="entry name" value="FI19380P1"/>
    <property type="match status" value="1"/>
</dbReference>
<accession>J1L2V8</accession>
<feature type="compositionally biased region" description="Low complexity" evidence="1">
    <location>
        <begin position="28"/>
        <end position="55"/>
    </location>
</feature>
<feature type="domain" description="FAS1" evidence="2">
    <location>
        <begin position="57"/>
        <end position="186"/>
    </location>
</feature>
<dbReference type="HOGENOM" id="CLU_031281_4_0_2"/>